<dbReference type="Proteomes" id="UP000078559">
    <property type="component" value="Chromosome 4"/>
</dbReference>
<feature type="compositionally biased region" description="Low complexity" evidence="1">
    <location>
        <begin position="377"/>
        <end position="391"/>
    </location>
</feature>
<dbReference type="Pfam" id="PF13391">
    <property type="entry name" value="HNH_2"/>
    <property type="match status" value="1"/>
</dbReference>
<proteinExistence type="predicted"/>
<protein>
    <recommendedName>
        <fullName evidence="2">HNH nuclease domain-containing protein</fullName>
    </recommendedName>
</protein>
<feature type="region of interest" description="Disordered" evidence="1">
    <location>
        <begin position="351"/>
        <end position="403"/>
    </location>
</feature>
<feature type="compositionally biased region" description="Low complexity" evidence="1">
    <location>
        <begin position="170"/>
        <end position="189"/>
    </location>
</feature>
<feature type="domain" description="HNH nuclease" evidence="2">
    <location>
        <begin position="220"/>
        <end position="300"/>
    </location>
</feature>
<organism evidence="3 4">
    <name type="scientific">Cytospora mali</name>
    <name type="common">Apple Valsa canker fungus</name>
    <name type="synonym">Valsa mali</name>
    <dbReference type="NCBI Taxonomy" id="578113"/>
    <lineage>
        <taxon>Eukaryota</taxon>
        <taxon>Fungi</taxon>
        <taxon>Dikarya</taxon>
        <taxon>Ascomycota</taxon>
        <taxon>Pezizomycotina</taxon>
        <taxon>Sordariomycetes</taxon>
        <taxon>Sordariomycetidae</taxon>
        <taxon>Diaporthales</taxon>
        <taxon>Cytosporaceae</taxon>
        <taxon>Cytospora</taxon>
    </lineage>
</organism>
<evidence type="ECO:0000313" key="3">
    <source>
        <dbReference type="EMBL" id="KUI68557.1"/>
    </source>
</evidence>
<evidence type="ECO:0000313" key="4">
    <source>
        <dbReference type="Proteomes" id="UP000078559"/>
    </source>
</evidence>
<gene>
    <name evidence="3" type="ORF">VM1G_03636</name>
</gene>
<accession>A0A194VX32</accession>
<dbReference type="InterPro" id="IPR003615">
    <property type="entry name" value="HNH_nuc"/>
</dbReference>
<feature type="region of interest" description="Disordered" evidence="1">
    <location>
        <begin position="524"/>
        <end position="574"/>
    </location>
</feature>
<dbReference type="AlphaFoldDB" id="A0A194VX32"/>
<name>A0A194VX32_CYTMA</name>
<keyword evidence="4" id="KW-1185">Reference proteome</keyword>
<dbReference type="OrthoDB" id="2142759at2759"/>
<feature type="region of interest" description="Disordered" evidence="1">
    <location>
        <begin position="145"/>
        <end position="192"/>
    </location>
</feature>
<feature type="compositionally biased region" description="Basic and acidic residues" evidence="1">
    <location>
        <begin position="541"/>
        <end position="556"/>
    </location>
</feature>
<evidence type="ECO:0000256" key="1">
    <source>
        <dbReference type="SAM" id="MobiDB-lite"/>
    </source>
</evidence>
<dbReference type="EMBL" id="CM003101">
    <property type="protein sequence ID" value="KUI68557.1"/>
    <property type="molecule type" value="Genomic_DNA"/>
</dbReference>
<evidence type="ECO:0000259" key="2">
    <source>
        <dbReference type="Pfam" id="PF13391"/>
    </source>
</evidence>
<feature type="compositionally biased region" description="Polar residues" evidence="1">
    <location>
        <begin position="150"/>
        <end position="169"/>
    </location>
</feature>
<reference evidence="3" key="1">
    <citation type="submission" date="2014-12" db="EMBL/GenBank/DDBJ databases">
        <title>Genome Sequence of Valsa Canker Pathogens Uncovers a Specific Adaption of Colonization on Woody Bark.</title>
        <authorList>
            <person name="Yin Z."/>
            <person name="Liu H."/>
            <person name="Gao X."/>
            <person name="Li Z."/>
            <person name="Song N."/>
            <person name="Ke X."/>
            <person name="Dai Q."/>
            <person name="Wu Y."/>
            <person name="Sun Y."/>
            <person name="Xu J.-R."/>
            <person name="Kang Z.K."/>
            <person name="Wang L."/>
            <person name="Huang L."/>
        </authorList>
    </citation>
    <scope>NUCLEOTIDE SEQUENCE [LARGE SCALE GENOMIC DNA]</scope>
    <source>
        <strain evidence="3">03-8</strain>
    </source>
</reference>
<sequence>MVVSQLQRMRSWNVEVFMHNLPAWGFLHRDNSLCVSQIAYDFNICYSTNKPDNDAISWQPAFLRETTPANVLIVLDERDNNVFPIPDTGSIDSYKFILHSSDKCVHAGEPHTLNDPCVYQQLGMTQRRFDPRYYSIGAKSIDNRLAGFPTRSSSQTRGFLQTRTSSLKRGSTNSSPTGSPSPSRTDTTGAESPSIIAGIDARRAMNTFPSNIFQGCLQGCVITGKGLVFGTQGPSLEAAYIVPQSQWNTFPINSNNTMADPNNIDELQLAWKSTWNGSINGVMMLSHIHKCLDTRLFAIHPETHLIRVFVDYDIINEFHNKRANLPRITSKPALQLLWDLAVLENTPSTSFPFPQQLTDIPEFPKPKAMKLNHGDPSKASSSTQASHTQATDTEARDTQASDTQALPTSIYHFRAHPPSPPLSERASEGHTLWPFGKETLVDSDTVQQLARDDEVLEDEVLEGGVLEEIDTVQQLARDDEVLEDEVLEGGVLEEIDTVQQLARDDEVLEDEVLEGGVLEEINAKYGRGRSEETKQCTAARRMAEEDSNEQSRDSARGAKRQKLEMSPFSPVSRS</sequence>